<dbReference type="Pfam" id="PF00941">
    <property type="entry name" value="FAD_binding_5"/>
    <property type="match status" value="1"/>
</dbReference>
<dbReference type="SMART" id="SM01092">
    <property type="entry name" value="CO_deh_flav_C"/>
    <property type="match status" value="1"/>
</dbReference>
<organism evidence="5 6">
    <name type="scientific">Polynucleobacter kasalickyi</name>
    <dbReference type="NCBI Taxonomy" id="1938817"/>
    <lineage>
        <taxon>Bacteria</taxon>
        <taxon>Pseudomonadati</taxon>
        <taxon>Pseudomonadota</taxon>
        <taxon>Betaproteobacteria</taxon>
        <taxon>Burkholderiales</taxon>
        <taxon>Burkholderiaceae</taxon>
        <taxon>Polynucleobacter</taxon>
    </lineage>
</organism>
<dbReference type="InterPro" id="IPR016167">
    <property type="entry name" value="FAD-bd_PCMH_sub1"/>
</dbReference>
<name>A0A1W1ZH78_9BURK</name>
<dbReference type="AlphaFoldDB" id="A0A1W1ZH78"/>
<dbReference type="STRING" id="1938817.SAMN06296008_105129"/>
<dbReference type="PANTHER" id="PTHR42659">
    <property type="entry name" value="XANTHINE DEHYDROGENASE SUBUNIT C-RELATED"/>
    <property type="match status" value="1"/>
</dbReference>
<dbReference type="SUPFAM" id="SSF55447">
    <property type="entry name" value="CO dehydrogenase flavoprotein C-terminal domain-like"/>
    <property type="match status" value="1"/>
</dbReference>
<evidence type="ECO:0000313" key="6">
    <source>
        <dbReference type="Proteomes" id="UP000192708"/>
    </source>
</evidence>
<proteinExistence type="predicted"/>
<dbReference type="InterPro" id="IPR016169">
    <property type="entry name" value="FAD-bd_PCMH_sub2"/>
</dbReference>
<keyword evidence="2" id="KW-0274">FAD</keyword>
<dbReference type="InterPro" id="IPR036318">
    <property type="entry name" value="FAD-bd_PCMH-like_sf"/>
</dbReference>
<gene>
    <name evidence="5" type="ORF">SAMN06296008_105129</name>
</gene>
<keyword evidence="6" id="KW-1185">Reference proteome</keyword>
<dbReference type="InterPro" id="IPR002346">
    <property type="entry name" value="Mopterin_DH_FAD-bd"/>
</dbReference>
<dbReference type="Gene3D" id="3.30.390.50">
    <property type="entry name" value="CO dehydrogenase flavoprotein, C-terminal domain"/>
    <property type="match status" value="1"/>
</dbReference>
<keyword evidence="3" id="KW-0560">Oxidoreductase</keyword>
<evidence type="ECO:0000256" key="3">
    <source>
        <dbReference type="ARBA" id="ARBA00023002"/>
    </source>
</evidence>
<dbReference type="InterPro" id="IPR005107">
    <property type="entry name" value="CO_DH_flav_C"/>
</dbReference>
<evidence type="ECO:0000256" key="2">
    <source>
        <dbReference type="ARBA" id="ARBA00022827"/>
    </source>
</evidence>
<dbReference type="PROSITE" id="PS51387">
    <property type="entry name" value="FAD_PCMH"/>
    <property type="match status" value="1"/>
</dbReference>
<dbReference type="Gene3D" id="3.30.43.10">
    <property type="entry name" value="Uridine Diphospho-n-acetylenolpyruvylglucosamine Reductase, domain 2"/>
    <property type="match status" value="1"/>
</dbReference>
<dbReference type="Gene3D" id="3.30.465.10">
    <property type="match status" value="1"/>
</dbReference>
<dbReference type="PANTHER" id="PTHR42659:SF2">
    <property type="entry name" value="XANTHINE DEHYDROGENASE SUBUNIT C-RELATED"/>
    <property type="match status" value="1"/>
</dbReference>
<dbReference type="InterPro" id="IPR051312">
    <property type="entry name" value="Diverse_Substr_Oxidored"/>
</dbReference>
<reference evidence="5 6" key="1">
    <citation type="submission" date="2017-04" db="EMBL/GenBank/DDBJ databases">
        <authorList>
            <person name="Afonso C.L."/>
            <person name="Miller P.J."/>
            <person name="Scott M.A."/>
            <person name="Spackman E."/>
            <person name="Goraichik I."/>
            <person name="Dimitrov K.M."/>
            <person name="Suarez D.L."/>
            <person name="Swayne D.E."/>
        </authorList>
    </citation>
    <scope>NUCLEOTIDE SEQUENCE [LARGE SCALE GENOMIC DNA]</scope>
    <source>
        <strain evidence="5 6">VK13</strain>
    </source>
</reference>
<sequence length="292" mass="31831">MKAAAFDYRKVQTIDQALSLLQDFGDNAKLIAGGQSLLPSLNMRLSAPELLIDLNGVDELKGIKVRSDGHQEVIFVGAMTTHTEIEDSQIIAEKLPLLKKAVPHIAHRAIRNLGTWGGSIVYGDPAAEWPACAIALDGVMVIASPDGQRKMKAKDFFKDLYTTDLQANEILLGTEFVISSLLTCDYFEELARRHGDYAIAGLTVQLEHIAGIVKEARIVYFSVASTPMIASQAQNLLIGNSLAKMKELDLIAQCQSAVRSEIQTMSDLTNSAKMKTHLIGVLIERALKSLAK</sequence>
<protein>
    <submittedName>
        <fullName evidence="5">Carbon-monoxide dehydrogenase medium subunit</fullName>
    </submittedName>
</protein>
<dbReference type="SUPFAM" id="SSF56176">
    <property type="entry name" value="FAD-binding/transporter-associated domain-like"/>
    <property type="match status" value="1"/>
</dbReference>
<dbReference type="InterPro" id="IPR016166">
    <property type="entry name" value="FAD-bd_PCMH"/>
</dbReference>
<dbReference type="GO" id="GO:0016491">
    <property type="term" value="F:oxidoreductase activity"/>
    <property type="evidence" value="ECO:0007669"/>
    <property type="project" value="UniProtKB-KW"/>
</dbReference>
<dbReference type="RefSeq" id="WP_084283285.1">
    <property type="nucleotide sequence ID" value="NZ_FWXJ01000005.1"/>
</dbReference>
<dbReference type="GO" id="GO:0071949">
    <property type="term" value="F:FAD binding"/>
    <property type="evidence" value="ECO:0007669"/>
    <property type="project" value="InterPro"/>
</dbReference>
<dbReference type="Proteomes" id="UP000192708">
    <property type="component" value="Unassembled WGS sequence"/>
</dbReference>
<keyword evidence="1" id="KW-0285">Flavoprotein</keyword>
<feature type="domain" description="FAD-binding PCMH-type" evidence="4">
    <location>
        <begin position="1"/>
        <end position="181"/>
    </location>
</feature>
<dbReference type="Pfam" id="PF03450">
    <property type="entry name" value="CO_deh_flav_C"/>
    <property type="match status" value="1"/>
</dbReference>
<dbReference type="InterPro" id="IPR036683">
    <property type="entry name" value="CO_DH_flav_C_dom_sf"/>
</dbReference>
<accession>A0A1W1ZH78</accession>
<evidence type="ECO:0000313" key="5">
    <source>
        <dbReference type="EMBL" id="SMC47724.1"/>
    </source>
</evidence>
<dbReference type="EMBL" id="FWXJ01000005">
    <property type="protein sequence ID" value="SMC47724.1"/>
    <property type="molecule type" value="Genomic_DNA"/>
</dbReference>
<evidence type="ECO:0000256" key="1">
    <source>
        <dbReference type="ARBA" id="ARBA00022630"/>
    </source>
</evidence>
<dbReference type="OrthoDB" id="9793944at2"/>
<evidence type="ECO:0000259" key="4">
    <source>
        <dbReference type="PROSITE" id="PS51387"/>
    </source>
</evidence>